<dbReference type="NCBIfam" id="TIGR00177">
    <property type="entry name" value="molyb_syn"/>
    <property type="match status" value="1"/>
</dbReference>
<dbReference type="Proteomes" id="UP000178735">
    <property type="component" value="Unassembled WGS sequence"/>
</dbReference>
<evidence type="ECO:0000256" key="2">
    <source>
        <dbReference type="PIRNR" id="PIRNR006443"/>
    </source>
</evidence>
<keyword evidence="2" id="KW-0501">Molybdenum cofactor biosynthesis</keyword>
<dbReference type="Gene3D" id="3.40.980.10">
    <property type="entry name" value="MoaB/Mog-like domain"/>
    <property type="match status" value="1"/>
</dbReference>
<dbReference type="CDD" id="cd00886">
    <property type="entry name" value="MogA_MoaB"/>
    <property type="match status" value="1"/>
</dbReference>
<dbReference type="SMART" id="SM00852">
    <property type="entry name" value="MoCF_biosynth"/>
    <property type="match status" value="1"/>
</dbReference>
<gene>
    <name evidence="4" type="ORF">A2008_03755</name>
</gene>
<name>A0A1F7WK77_9BACT</name>
<dbReference type="EMBL" id="MGFH01000183">
    <property type="protein sequence ID" value="OGM03224.1"/>
    <property type="molecule type" value="Genomic_DNA"/>
</dbReference>
<dbReference type="PIRSF" id="PIRSF006443">
    <property type="entry name" value="MoaB"/>
    <property type="match status" value="1"/>
</dbReference>
<evidence type="ECO:0000313" key="5">
    <source>
        <dbReference type="Proteomes" id="UP000178735"/>
    </source>
</evidence>
<dbReference type="GO" id="GO:0006777">
    <property type="term" value="P:Mo-molybdopterin cofactor biosynthetic process"/>
    <property type="evidence" value="ECO:0007669"/>
    <property type="project" value="UniProtKB-UniRule"/>
</dbReference>
<dbReference type="InterPro" id="IPR001453">
    <property type="entry name" value="MoaB/Mog_dom"/>
</dbReference>
<comment type="caution">
    <text evidence="4">The sequence shown here is derived from an EMBL/GenBank/DDBJ whole genome shotgun (WGS) entry which is preliminary data.</text>
</comment>
<organism evidence="4 5">
    <name type="scientific">Candidatus Wallbacteria bacterium GWC2_49_35</name>
    <dbReference type="NCBI Taxonomy" id="1817813"/>
    <lineage>
        <taxon>Bacteria</taxon>
        <taxon>Candidatus Walliibacteriota</taxon>
    </lineage>
</organism>
<dbReference type="Pfam" id="PF00994">
    <property type="entry name" value="MoCF_biosynth"/>
    <property type="match status" value="1"/>
</dbReference>
<feature type="domain" description="MoaB/Mog" evidence="3">
    <location>
        <begin position="7"/>
        <end position="151"/>
    </location>
</feature>
<dbReference type="AlphaFoldDB" id="A0A1F7WK77"/>
<evidence type="ECO:0000259" key="3">
    <source>
        <dbReference type="SMART" id="SM00852"/>
    </source>
</evidence>
<evidence type="ECO:0000256" key="1">
    <source>
        <dbReference type="ARBA" id="ARBA00015262"/>
    </source>
</evidence>
<comment type="similarity">
    <text evidence="2">Belongs to the MoaB/Mog family.</text>
</comment>
<dbReference type="InterPro" id="IPR036425">
    <property type="entry name" value="MoaB/Mog-like_dom_sf"/>
</dbReference>
<dbReference type="UniPathway" id="UPA00344"/>
<dbReference type="PANTHER" id="PTHR43232:SF2">
    <property type="entry name" value="MOLYBDENUM COFACTOR BIOSYNTHESIS PROTEIN B"/>
    <property type="match status" value="1"/>
</dbReference>
<dbReference type="InterPro" id="IPR012245">
    <property type="entry name" value="MoaB"/>
</dbReference>
<sequence>MGTLKIDICIISDSRTPATDETGKWLKENIVAADKVEPGEYALIKNDAAAIKKVLDGFLKGGAHAIIMSGGTGLSSKDITIETVSPLFEKTLSGFGEIFRLLSFEEIGARAIMSRAAAGVIASKLVISLPGSKNAVRLAYDKIIKPQLHHLIYEATR</sequence>
<dbReference type="SUPFAM" id="SSF53218">
    <property type="entry name" value="Molybdenum cofactor biosynthesis proteins"/>
    <property type="match status" value="1"/>
</dbReference>
<comment type="pathway">
    <text evidence="2">Cofactor biosynthesis; molybdopterin biosynthesis.</text>
</comment>
<dbReference type="STRING" id="1817813.A2008_03755"/>
<proteinExistence type="inferred from homology"/>
<protein>
    <recommendedName>
        <fullName evidence="1 2">Molybdenum cofactor biosynthesis protein B</fullName>
    </recommendedName>
</protein>
<reference evidence="4 5" key="1">
    <citation type="journal article" date="2016" name="Nat. Commun.">
        <title>Thousands of microbial genomes shed light on interconnected biogeochemical processes in an aquifer system.</title>
        <authorList>
            <person name="Anantharaman K."/>
            <person name="Brown C.T."/>
            <person name="Hug L.A."/>
            <person name="Sharon I."/>
            <person name="Castelle C.J."/>
            <person name="Probst A.J."/>
            <person name="Thomas B.C."/>
            <person name="Singh A."/>
            <person name="Wilkins M.J."/>
            <person name="Karaoz U."/>
            <person name="Brodie E.L."/>
            <person name="Williams K.H."/>
            <person name="Hubbard S.S."/>
            <person name="Banfield J.F."/>
        </authorList>
    </citation>
    <scope>NUCLEOTIDE SEQUENCE [LARGE SCALE GENOMIC DNA]</scope>
</reference>
<comment type="function">
    <text evidence="2">May be involved in the biosynthesis of molybdopterin.</text>
</comment>
<accession>A0A1F7WK77</accession>
<dbReference type="GO" id="GO:0005829">
    <property type="term" value="C:cytosol"/>
    <property type="evidence" value="ECO:0007669"/>
    <property type="project" value="TreeGrafter"/>
</dbReference>
<evidence type="ECO:0000313" key="4">
    <source>
        <dbReference type="EMBL" id="OGM03224.1"/>
    </source>
</evidence>
<dbReference type="PANTHER" id="PTHR43232">
    <property type="entry name" value="MOLYBDENUM COFACTOR BIOSYNTHESIS PROTEIN B"/>
    <property type="match status" value="1"/>
</dbReference>